<feature type="coiled-coil region" evidence="1">
    <location>
        <begin position="92"/>
        <end position="133"/>
    </location>
</feature>
<gene>
    <name evidence="2" type="ORF">LTR78_008680</name>
</gene>
<reference evidence="2" key="1">
    <citation type="submission" date="2023-07" db="EMBL/GenBank/DDBJ databases">
        <title>Black Yeasts Isolated from many extreme environments.</title>
        <authorList>
            <person name="Coleine C."/>
            <person name="Stajich J.E."/>
            <person name="Selbmann L."/>
        </authorList>
    </citation>
    <scope>NUCLEOTIDE SEQUENCE</scope>
    <source>
        <strain evidence="2">CCFEE 5485</strain>
    </source>
</reference>
<keyword evidence="3" id="KW-1185">Reference proteome</keyword>
<protein>
    <submittedName>
        <fullName evidence="2">Uncharacterized protein</fullName>
    </submittedName>
</protein>
<proteinExistence type="predicted"/>
<evidence type="ECO:0000313" key="2">
    <source>
        <dbReference type="EMBL" id="KAK3671402.1"/>
    </source>
</evidence>
<accession>A0AAE0TSW7</accession>
<dbReference type="AlphaFoldDB" id="A0AAE0TSW7"/>
<name>A0AAE0TSW7_9PEZI</name>
<dbReference type="EMBL" id="JAUTXT010000043">
    <property type="protein sequence ID" value="KAK3671402.1"/>
    <property type="molecule type" value="Genomic_DNA"/>
</dbReference>
<dbReference type="Proteomes" id="UP001274830">
    <property type="component" value="Unassembled WGS sequence"/>
</dbReference>
<organism evidence="2 3">
    <name type="scientific">Recurvomyces mirabilis</name>
    <dbReference type="NCBI Taxonomy" id="574656"/>
    <lineage>
        <taxon>Eukaryota</taxon>
        <taxon>Fungi</taxon>
        <taxon>Dikarya</taxon>
        <taxon>Ascomycota</taxon>
        <taxon>Pezizomycotina</taxon>
        <taxon>Dothideomycetes</taxon>
        <taxon>Dothideomycetidae</taxon>
        <taxon>Mycosphaerellales</taxon>
        <taxon>Teratosphaeriaceae</taxon>
        <taxon>Recurvomyces</taxon>
    </lineage>
</organism>
<evidence type="ECO:0000256" key="1">
    <source>
        <dbReference type="SAM" id="Coils"/>
    </source>
</evidence>
<sequence>MAGNMKRDQLTPSWDRGYKEARALYDADQLDEAIEAADKLLHKSGIPRYHRIKCYLLNAACTNDDLEAQELVARSNSLWHMARSIVGKSGPEPDAEEALAELRHAIDSLDNELAKEREEARDMEEEEEVEEEKSFNGYGLRRAGMRSWMVLGLRTKLWLWRRNLLLLKKSTSASTSILEKEGVDCASGGYRPEAYLS</sequence>
<comment type="caution">
    <text evidence="2">The sequence shown here is derived from an EMBL/GenBank/DDBJ whole genome shotgun (WGS) entry which is preliminary data.</text>
</comment>
<evidence type="ECO:0000313" key="3">
    <source>
        <dbReference type="Proteomes" id="UP001274830"/>
    </source>
</evidence>
<keyword evidence="1" id="KW-0175">Coiled coil</keyword>